<accession>A0A6A7AA62</accession>
<gene>
    <name evidence="1" type="ORF">CC86DRAFT_404143</name>
</gene>
<evidence type="ECO:0000313" key="1">
    <source>
        <dbReference type="EMBL" id="KAF2829505.1"/>
    </source>
</evidence>
<dbReference type="OrthoDB" id="3786030at2759"/>
<evidence type="ECO:0000313" key="2">
    <source>
        <dbReference type="Proteomes" id="UP000799424"/>
    </source>
</evidence>
<proteinExistence type="predicted"/>
<reference evidence="1" key="1">
    <citation type="journal article" date="2020" name="Stud. Mycol.">
        <title>101 Dothideomycetes genomes: a test case for predicting lifestyles and emergence of pathogens.</title>
        <authorList>
            <person name="Haridas S."/>
            <person name="Albert R."/>
            <person name="Binder M."/>
            <person name="Bloem J."/>
            <person name="Labutti K."/>
            <person name="Salamov A."/>
            <person name="Andreopoulos B."/>
            <person name="Baker S."/>
            <person name="Barry K."/>
            <person name="Bills G."/>
            <person name="Bluhm B."/>
            <person name="Cannon C."/>
            <person name="Castanera R."/>
            <person name="Culley D."/>
            <person name="Daum C."/>
            <person name="Ezra D."/>
            <person name="Gonzalez J."/>
            <person name="Henrissat B."/>
            <person name="Kuo A."/>
            <person name="Liang C."/>
            <person name="Lipzen A."/>
            <person name="Lutzoni F."/>
            <person name="Magnuson J."/>
            <person name="Mondo S."/>
            <person name="Nolan M."/>
            <person name="Ohm R."/>
            <person name="Pangilinan J."/>
            <person name="Park H.-J."/>
            <person name="Ramirez L."/>
            <person name="Alfaro M."/>
            <person name="Sun H."/>
            <person name="Tritt A."/>
            <person name="Yoshinaga Y."/>
            <person name="Zwiers L.-H."/>
            <person name="Turgeon B."/>
            <person name="Goodwin S."/>
            <person name="Spatafora J."/>
            <person name="Crous P."/>
            <person name="Grigoriev I."/>
        </authorList>
    </citation>
    <scope>NUCLEOTIDE SEQUENCE</scope>
    <source>
        <strain evidence="1">CBS 113818</strain>
    </source>
</reference>
<organism evidence="1 2">
    <name type="scientific">Ophiobolus disseminans</name>
    <dbReference type="NCBI Taxonomy" id="1469910"/>
    <lineage>
        <taxon>Eukaryota</taxon>
        <taxon>Fungi</taxon>
        <taxon>Dikarya</taxon>
        <taxon>Ascomycota</taxon>
        <taxon>Pezizomycotina</taxon>
        <taxon>Dothideomycetes</taxon>
        <taxon>Pleosporomycetidae</taxon>
        <taxon>Pleosporales</taxon>
        <taxon>Pleosporineae</taxon>
        <taxon>Phaeosphaeriaceae</taxon>
        <taxon>Ophiobolus</taxon>
    </lineage>
</organism>
<keyword evidence="2" id="KW-1185">Reference proteome</keyword>
<dbReference type="EMBL" id="MU006221">
    <property type="protein sequence ID" value="KAF2829505.1"/>
    <property type="molecule type" value="Genomic_DNA"/>
</dbReference>
<dbReference type="AlphaFoldDB" id="A0A6A7AA62"/>
<protein>
    <submittedName>
        <fullName evidence="1">Uncharacterized protein</fullName>
    </submittedName>
</protein>
<dbReference type="Proteomes" id="UP000799424">
    <property type="component" value="Unassembled WGS sequence"/>
</dbReference>
<sequence length="514" mass="58265">MPGHPSYASTHWGPKLRGLFEKYWDADPAFSPFKLDEYRQGWLKVQSIYPSSQSYADPLIEDNFPSDPAAVIHNEIHPLFQPANFITNLPLGEVRDVLQPAFQLASCFISDDRALEWFVHVRYATMLPVQAGPGILIRRAGPITSHMLGSVKKGLLGLAGRVPITFASRILVDKKGHDASAAACHNFYQILRILKAPRSEYLKNSAVCNNYRRSMIVLRLDFFYQALQHHHCATTPAQKRCFQFFLAILLLHELAHTWLGICHPSIKTKGDAIVHATDCFPEAGFSWEKFMFDARIFGSPFRLLAANTFQSEFCAPRHKMSVYIPVSWVNQWFLRETWQNFAKLHSDGKLYAPSADRQVDNFITCRYCATFGEVFSHDYVGGMLVSKPCCHSKSCGGLEPGTTKRWPEDPVQFRALLLKLIDEDIAVAKRRDQDITKAIRNLASSKDHYDKIVRRMNRAEVPRAKGLVLKKEKGSSVPVPLVQQKASSMLDRVQNWGRYVVGCAPGPDVWDFDH</sequence>
<name>A0A6A7AA62_9PLEO</name>